<feature type="transmembrane region" description="Helical" evidence="7">
    <location>
        <begin position="12"/>
        <end position="32"/>
    </location>
</feature>
<keyword evidence="10" id="KW-1185">Reference proteome</keyword>
<comment type="caution">
    <text evidence="9">The sequence shown here is derived from an EMBL/GenBank/DDBJ whole genome shotgun (WGS) entry which is preliminary data.</text>
</comment>
<proteinExistence type="inferred from homology"/>
<feature type="transmembrane region" description="Helical" evidence="7">
    <location>
        <begin position="105"/>
        <end position="123"/>
    </location>
</feature>
<dbReference type="InterPro" id="IPR005828">
    <property type="entry name" value="MFS_sugar_transport-like"/>
</dbReference>
<dbReference type="InterPro" id="IPR036259">
    <property type="entry name" value="MFS_trans_sf"/>
</dbReference>
<feature type="transmembrane region" description="Helical" evidence="7">
    <location>
        <begin position="191"/>
        <end position="215"/>
    </location>
</feature>
<keyword evidence="4 7" id="KW-1133">Transmembrane helix</keyword>
<evidence type="ECO:0000256" key="4">
    <source>
        <dbReference type="ARBA" id="ARBA00022989"/>
    </source>
</evidence>
<dbReference type="Pfam" id="PF00083">
    <property type="entry name" value="Sugar_tr"/>
    <property type="match status" value="1"/>
</dbReference>
<feature type="transmembrane region" description="Helical" evidence="7">
    <location>
        <begin position="343"/>
        <end position="366"/>
    </location>
</feature>
<name>A0A8H3YEJ5_9TREE</name>
<evidence type="ECO:0000256" key="3">
    <source>
        <dbReference type="ARBA" id="ARBA00022692"/>
    </source>
</evidence>
<gene>
    <name evidence="9" type="ORF">NliqN6_2735</name>
</gene>
<feature type="transmembrane region" description="Helical" evidence="7">
    <location>
        <begin position="446"/>
        <end position="465"/>
    </location>
</feature>
<dbReference type="PROSITE" id="PS51257">
    <property type="entry name" value="PROKAR_LIPOPROTEIN"/>
    <property type="match status" value="1"/>
</dbReference>
<keyword evidence="5 7" id="KW-0472">Membrane</keyword>
<feature type="region of interest" description="Disordered" evidence="6">
    <location>
        <begin position="500"/>
        <end position="522"/>
    </location>
</feature>
<feature type="transmembrane region" description="Helical" evidence="7">
    <location>
        <begin position="413"/>
        <end position="434"/>
    </location>
</feature>
<feature type="transmembrane region" description="Helical" evidence="7">
    <location>
        <begin position="281"/>
        <end position="302"/>
    </location>
</feature>
<dbReference type="InterPro" id="IPR020846">
    <property type="entry name" value="MFS_dom"/>
</dbReference>
<feature type="domain" description="Major facilitator superfamily (MFS) profile" evidence="8">
    <location>
        <begin position="19"/>
        <end position="469"/>
    </location>
</feature>
<dbReference type="GO" id="GO:0005351">
    <property type="term" value="F:carbohydrate:proton symporter activity"/>
    <property type="evidence" value="ECO:0007669"/>
    <property type="project" value="TreeGrafter"/>
</dbReference>
<feature type="transmembrane region" description="Helical" evidence="7">
    <location>
        <begin position="314"/>
        <end position="336"/>
    </location>
</feature>
<dbReference type="OrthoDB" id="6612291at2759"/>
<feature type="transmembrane region" description="Helical" evidence="7">
    <location>
        <begin position="163"/>
        <end position="185"/>
    </location>
</feature>
<evidence type="ECO:0000313" key="9">
    <source>
        <dbReference type="EMBL" id="GHJ86333.1"/>
    </source>
</evidence>
<dbReference type="InterPro" id="IPR050360">
    <property type="entry name" value="MFS_Sugar_Transporters"/>
</dbReference>
<evidence type="ECO:0000256" key="1">
    <source>
        <dbReference type="ARBA" id="ARBA00004141"/>
    </source>
</evidence>
<feature type="transmembrane region" description="Helical" evidence="7">
    <location>
        <begin position="73"/>
        <end position="93"/>
    </location>
</feature>
<evidence type="ECO:0000256" key="6">
    <source>
        <dbReference type="SAM" id="MobiDB-lite"/>
    </source>
</evidence>
<sequence>MLCSFKERLSDFTPYFSLVIAVAGSACFTTGYDLNWWGGIMGQAYFNAIFGEAEFVTVTGIPYKSLSSTQQSVGTVASTIGSFLGALLAGAVLPRIGFRLAFVKAAVWIMLGSLIQITCSVGGNRYWQMVAGKIVVCLGVGMNSVSILAYLSQCSPSRSRGTALTTVGFFVAVGALVSSFVVYGVSTKMSAIVWLLPIGLQFLNPLLAMLSYPWMPESPVWLIARGRETDARKVLIKLRSNLAEVEVEKELQEKIAAAQYSAKQTAPLSACFRGTNLTRTLTVFGLACFGAAQGLSFLLSYLVVLFKQLGLENVFLMLMIIYILVAGFTMLGFLYQDTLGRRLALICGSCIMAGCMMAFSSISVVSPDLQGAAGKACIALIMIWFIAYTSTWNATLNTVISELPSSVLQETTLALAQMCAAIVSFIIVFVSPYIQNPTDGNLGAKIGYIYGSMSTITVIFLYFFLPECKGRTMEQVDWLYEHKIPIRQMGSYSVPEIANDRSTPIEPKGGNASDDVFSEKNEIENIENVSPRALS</sequence>
<dbReference type="AlphaFoldDB" id="A0A8H3YEJ5"/>
<comment type="subcellular location">
    <subcellularLocation>
        <location evidence="1">Membrane</location>
        <topology evidence="1">Multi-pass membrane protein</topology>
    </subcellularLocation>
</comment>
<protein>
    <recommendedName>
        <fullName evidence="8">Major facilitator superfamily (MFS) profile domain-containing protein</fullName>
    </recommendedName>
</protein>
<dbReference type="GO" id="GO:0016020">
    <property type="term" value="C:membrane"/>
    <property type="evidence" value="ECO:0007669"/>
    <property type="project" value="UniProtKB-SubCell"/>
</dbReference>
<dbReference type="EMBL" id="BLZA01000017">
    <property type="protein sequence ID" value="GHJ86333.1"/>
    <property type="molecule type" value="Genomic_DNA"/>
</dbReference>
<evidence type="ECO:0000256" key="5">
    <source>
        <dbReference type="ARBA" id="ARBA00023136"/>
    </source>
</evidence>
<dbReference type="Proteomes" id="UP000620104">
    <property type="component" value="Unassembled WGS sequence"/>
</dbReference>
<feature type="transmembrane region" description="Helical" evidence="7">
    <location>
        <begin position="372"/>
        <end position="392"/>
    </location>
</feature>
<evidence type="ECO:0000313" key="10">
    <source>
        <dbReference type="Proteomes" id="UP000620104"/>
    </source>
</evidence>
<reference evidence="9" key="1">
    <citation type="submission" date="2020-07" db="EMBL/GenBank/DDBJ databases">
        <title>Draft Genome Sequence of a Deep-Sea Yeast, Naganishia (Cryptococcus) liquefaciens strain N6.</title>
        <authorList>
            <person name="Han Y.W."/>
            <person name="Kajitani R."/>
            <person name="Morimoto H."/>
            <person name="Parhat M."/>
            <person name="Tsubouchi H."/>
            <person name="Bakenova O."/>
            <person name="Ogata M."/>
            <person name="Argunhan B."/>
            <person name="Aoki R."/>
            <person name="Kajiwara S."/>
            <person name="Itoh T."/>
            <person name="Iwasaki H."/>
        </authorList>
    </citation>
    <scope>NUCLEOTIDE SEQUENCE</scope>
    <source>
        <strain evidence="9">N6</strain>
    </source>
</reference>
<comment type="similarity">
    <text evidence="2">Belongs to the major facilitator superfamily. Sugar transporter (TC 2.A.1.1) family.</text>
</comment>
<dbReference type="SUPFAM" id="SSF103473">
    <property type="entry name" value="MFS general substrate transporter"/>
    <property type="match status" value="1"/>
</dbReference>
<dbReference type="PANTHER" id="PTHR48022:SF2">
    <property type="entry name" value="PLASTIDIC GLUCOSE TRANSPORTER 4"/>
    <property type="match status" value="1"/>
</dbReference>
<accession>A0A8H3YEJ5</accession>
<dbReference type="Gene3D" id="1.20.1250.20">
    <property type="entry name" value="MFS general substrate transporter like domains"/>
    <property type="match status" value="1"/>
</dbReference>
<evidence type="ECO:0000259" key="8">
    <source>
        <dbReference type="PROSITE" id="PS50850"/>
    </source>
</evidence>
<organism evidence="9 10">
    <name type="scientific">Naganishia liquefaciens</name>
    <dbReference type="NCBI Taxonomy" id="104408"/>
    <lineage>
        <taxon>Eukaryota</taxon>
        <taxon>Fungi</taxon>
        <taxon>Dikarya</taxon>
        <taxon>Basidiomycota</taxon>
        <taxon>Agaricomycotina</taxon>
        <taxon>Tremellomycetes</taxon>
        <taxon>Filobasidiales</taxon>
        <taxon>Filobasidiaceae</taxon>
        <taxon>Naganishia</taxon>
    </lineage>
</organism>
<feature type="transmembrane region" description="Helical" evidence="7">
    <location>
        <begin position="129"/>
        <end position="151"/>
    </location>
</feature>
<evidence type="ECO:0000256" key="7">
    <source>
        <dbReference type="SAM" id="Phobius"/>
    </source>
</evidence>
<dbReference type="PROSITE" id="PS50850">
    <property type="entry name" value="MFS"/>
    <property type="match status" value="1"/>
</dbReference>
<evidence type="ECO:0000256" key="2">
    <source>
        <dbReference type="ARBA" id="ARBA00010992"/>
    </source>
</evidence>
<keyword evidence="3 7" id="KW-0812">Transmembrane</keyword>
<dbReference type="PANTHER" id="PTHR48022">
    <property type="entry name" value="PLASTIDIC GLUCOSE TRANSPORTER 4"/>
    <property type="match status" value="1"/>
</dbReference>